<dbReference type="InterPro" id="IPR029062">
    <property type="entry name" value="Class_I_gatase-like"/>
</dbReference>
<evidence type="ECO:0000313" key="2">
    <source>
        <dbReference type="EMBL" id="OGE74622.1"/>
    </source>
</evidence>
<dbReference type="AlphaFoldDB" id="A0A1F5NAN0"/>
<dbReference type="InterPro" id="IPR017926">
    <property type="entry name" value="GATASE"/>
</dbReference>
<dbReference type="PANTHER" id="PTHR42695:SF5">
    <property type="entry name" value="GLUTAMINE AMIDOTRANSFERASE YLR126C-RELATED"/>
    <property type="match status" value="1"/>
</dbReference>
<dbReference type="PRINTS" id="PR00097">
    <property type="entry name" value="ANTSNTHASEII"/>
</dbReference>
<name>A0A1F5NAN0_9BACT</name>
<dbReference type="Pfam" id="PF00117">
    <property type="entry name" value="GATase"/>
    <property type="match status" value="1"/>
</dbReference>
<evidence type="ECO:0000259" key="1">
    <source>
        <dbReference type="Pfam" id="PF00117"/>
    </source>
</evidence>
<evidence type="ECO:0000313" key="3">
    <source>
        <dbReference type="Proteomes" id="UP000176547"/>
    </source>
</evidence>
<protein>
    <recommendedName>
        <fullName evidence="1">Glutamine amidotransferase domain-containing protein</fullName>
    </recommendedName>
</protein>
<sequence>MTEKKIALIDVLDDPPFNITEIFRDACKKAGIAREVIVEVDGLKDLRSTIQREEQSAGFVISGSRHNLSDGVTEWMSELSSVIRRYHGRCPILGVCFGHQIIAHVFGGQVERNPVKKEVGSRDIILTNAARHDALFKDIDETMRVQMTHGDSVTSMPSGAVLLAYNDYAPIQAFRLGETWGIQFHPELTPQIFEKLLGGRIQSLRTDGKHEEARHYQGILERVVDCPEGREVLVRFIKYCLEREG</sequence>
<dbReference type="SUPFAM" id="SSF52317">
    <property type="entry name" value="Class I glutamine amidotransferase-like"/>
    <property type="match status" value="1"/>
</dbReference>
<feature type="domain" description="Glutamine amidotransferase" evidence="1">
    <location>
        <begin position="29"/>
        <end position="192"/>
    </location>
</feature>
<dbReference type="PRINTS" id="PR00096">
    <property type="entry name" value="GATASE"/>
</dbReference>
<organism evidence="2 3">
    <name type="scientific">Candidatus Doudnabacteria bacterium RIFCSPHIGHO2_01_52_17</name>
    <dbReference type="NCBI Taxonomy" id="1817820"/>
    <lineage>
        <taxon>Bacteria</taxon>
        <taxon>Candidatus Doudnaibacteriota</taxon>
    </lineage>
</organism>
<dbReference type="Proteomes" id="UP000176547">
    <property type="component" value="Unassembled WGS sequence"/>
</dbReference>
<dbReference type="Gene3D" id="3.40.50.880">
    <property type="match status" value="1"/>
</dbReference>
<accession>A0A1F5NAN0</accession>
<dbReference type="PROSITE" id="PS51273">
    <property type="entry name" value="GATASE_TYPE_1"/>
    <property type="match status" value="1"/>
</dbReference>
<proteinExistence type="predicted"/>
<dbReference type="GO" id="GO:0005829">
    <property type="term" value="C:cytosol"/>
    <property type="evidence" value="ECO:0007669"/>
    <property type="project" value="TreeGrafter"/>
</dbReference>
<comment type="caution">
    <text evidence="2">The sequence shown here is derived from an EMBL/GenBank/DDBJ whole genome shotgun (WGS) entry which is preliminary data.</text>
</comment>
<dbReference type="InterPro" id="IPR044992">
    <property type="entry name" value="ChyE-like"/>
</dbReference>
<dbReference type="CDD" id="cd01741">
    <property type="entry name" value="GATase1_1"/>
    <property type="match status" value="1"/>
</dbReference>
<gene>
    <name evidence="2" type="ORF">A3K06_01240</name>
</gene>
<reference evidence="2 3" key="1">
    <citation type="journal article" date="2016" name="Nat. Commun.">
        <title>Thousands of microbial genomes shed light on interconnected biogeochemical processes in an aquifer system.</title>
        <authorList>
            <person name="Anantharaman K."/>
            <person name="Brown C.T."/>
            <person name="Hug L.A."/>
            <person name="Sharon I."/>
            <person name="Castelle C.J."/>
            <person name="Probst A.J."/>
            <person name="Thomas B.C."/>
            <person name="Singh A."/>
            <person name="Wilkins M.J."/>
            <person name="Karaoz U."/>
            <person name="Brodie E.L."/>
            <person name="Williams K.H."/>
            <person name="Hubbard S.S."/>
            <person name="Banfield J.F."/>
        </authorList>
    </citation>
    <scope>NUCLEOTIDE SEQUENCE [LARGE SCALE GENOMIC DNA]</scope>
</reference>
<dbReference type="PANTHER" id="PTHR42695">
    <property type="entry name" value="GLUTAMINE AMIDOTRANSFERASE YLR126C-RELATED"/>
    <property type="match status" value="1"/>
</dbReference>
<dbReference type="EMBL" id="MFEG01000049">
    <property type="protein sequence ID" value="OGE74622.1"/>
    <property type="molecule type" value="Genomic_DNA"/>
</dbReference>